<dbReference type="GO" id="GO:0008146">
    <property type="term" value="F:sulfotransferase activity"/>
    <property type="evidence" value="ECO:0007669"/>
    <property type="project" value="InterPro"/>
</dbReference>
<comment type="caution">
    <text evidence="4">The sequence shown here is derived from an EMBL/GenBank/DDBJ whole genome shotgun (WGS) entry which is preliminary data.</text>
</comment>
<keyword evidence="5" id="KW-1185">Reference proteome</keyword>
<protein>
    <recommendedName>
        <fullName evidence="3">Sulfotransferase domain-containing protein</fullName>
    </recommendedName>
</protein>
<evidence type="ECO:0000259" key="3">
    <source>
        <dbReference type="Pfam" id="PF00685"/>
    </source>
</evidence>
<dbReference type="AlphaFoldDB" id="A0A9J6BJ56"/>
<keyword evidence="2" id="KW-0808">Transferase</keyword>
<dbReference type="Gene3D" id="3.40.50.300">
    <property type="entry name" value="P-loop containing nucleotide triphosphate hydrolases"/>
    <property type="match status" value="1"/>
</dbReference>
<evidence type="ECO:0000256" key="1">
    <source>
        <dbReference type="ARBA" id="ARBA00005771"/>
    </source>
</evidence>
<dbReference type="EMBL" id="JADBJN010000004">
    <property type="protein sequence ID" value="KAG5669587.1"/>
    <property type="molecule type" value="Genomic_DNA"/>
</dbReference>
<dbReference type="PANTHER" id="PTHR11783">
    <property type="entry name" value="SULFOTRANSFERASE SULT"/>
    <property type="match status" value="1"/>
</dbReference>
<sequence>MSKNYEIIKTIRPKDENLHLDLLLSIKTTNEKFKDFPHLITYDFFLNGIDKLKDFELFEDDVLLCGYMRSGTTMMQEMIWLILNNFDFDRAKNVIRSERFPNFEGYDNRQKVSGITNYRKLEEFSRPRTFKTHCPIQFLPTQLYSVKPKIIYISRDVKDVVISMFYYLKDMFNETQMNFKEFLEKFMNDEILFTPYRQHLSGFKNLEYENILYLTYELVNKNIDEAIEKVGKFLEKKVFEENKEKLKKYLKFESMKNNTACNNEDCIKFSINLLEMLMKRRLKDISEKEKLVVIKVN</sequence>
<proteinExistence type="inferred from homology"/>
<evidence type="ECO:0000313" key="5">
    <source>
        <dbReference type="Proteomes" id="UP001107558"/>
    </source>
</evidence>
<dbReference type="SUPFAM" id="SSF52540">
    <property type="entry name" value="P-loop containing nucleoside triphosphate hydrolases"/>
    <property type="match status" value="1"/>
</dbReference>
<accession>A0A9J6BJ56</accession>
<organism evidence="4 5">
    <name type="scientific">Polypedilum vanderplanki</name>
    <name type="common">Sleeping chironomid midge</name>
    <dbReference type="NCBI Taxonomy" id="319348"/>
    <lineage>
        <taxon>Eukaryota</taxon>
        <taxon>Metazoa</taxon>
        <taxon>Ecdysozoa</taxon>
        <taxon>Arthropoda</taxon>
        <taxon>Hexapoda</taxon>
        <taxon>Insecta</taxon>
        <taxon>Pterygota</taxon>
        <taxon>Neoptera</taxon>
        <taxon>Endopterygota</taxon>
        <taxon>Diptera</taxon>
        <taxon>Nematocera</taxon>
        <taxon>Chironomoidea</taxon>
        <taxon>Chironomidae</taxon>
        <taxon>Chironominae</taxon>
        <taxon>Polypedilum</taxon>
        <taxon>Polypedilum</taxon>
    </lineage>
</organism>
<feature type="domain" description="Sulfotransferase" evidence="3">
    <location>
        <begin position="60"/>
        <end position="266"/>
    </location>
</feature>
<gene>
    <name evidence="4" type="ORF">PVAND_017474</name>
</gene>
<dbReference type="Pfam" id="PF00685">
    <property type="entry name" value="Sulfotransfer_1"/>
    <property type="match status" value="1"/>
</dbReference>
<dbReference type="InterPro" id="IPR000863">
    <property type="entry name" value="Sulfotransferase_dom"/>
</dbReference>
<comment type="similarity">
    <text evidence="1">Belongs to the sulfotransferase 1 family.</text>
</comment>
<evidence type="ECO:0000256" key="2">
    <source>
        <dbReference type="ARBA" id="ARBA00022679"/>
    </source>
</evidence>
<dbReference type="Proteomes" id="UP001107558">
    <property type="component" value="Chromosome 4"/>
</dbReference>
<dbReference type="OrthoDB" id="205623at2759"/>
<name>A0A9J6BJ56_POLVA</name>
<reference evidence="4" key="1">
    <citation type="submission" date="2021-03" db="EMBL/GenBank/DDBJ databases">
        <title>Chromosome level genome of the anhydrobiotic midge Polypedilum vanderplanki.</title>
        <authorList>
            <person name="Yoshida Y."/>
            <person name="Kikawada T."/>
            <person name="Gusev O."/>
        </authorList>
    </citation>
    <scope>NUCLEOTIDE SEQUENCE</scope>
    <source>
        <strain evidence="4">NIAS01</strain>
        <tissue evidence="4">Whole body or cell culture</tissue>
    </source>
</reference>
<dbReference type="InterPro" id="IPR027417">
    <property type="entry name" value="P-loop_NTPase"/>
</dbReference>
<evidence type="ECO:0000313" key="4">
    <source>
        <dbReference type="EMBL" id="KAG5669587.1"/>
    </source>
</evidence>